<dbReference type="EC" id="2.7.7.41" evidence="6 18"/>
<evidence type="ECO:0000256" key="6">
    <source>
        <dbReference type="ARBA" id="ARBA00012487"/>
    </source>
</evidence>
<evidence type="ECO:0000256" key="14">
    <source>
        <dbReference type="ARBA" id="ARBA00023098"/>
    </source>
</evidence>
<comment type="caution">
    <text evidence="20">The sequence shown here is derived from an EMBL/GenBank/DDBJ whole genome shotgun (WGS) entry which is preliminary data.</text>
</comment>
<evidence type="ECO:0000256" key="17">
    <source>
        <dbReference type="ARBA" id="ARBA00023264"/>
    </source>
</evidence>
<comment type="pathway">
    <text evidence="4">Lipid metabolism.</text>
</comment>
<dbReference type="PROSITE" id="PS01315">
    <property type="entry name" value="CDS"/>
    <property type="match status" value="1"/>
</dbReference>
<dbReference type="UniPathway" id="UPA00557">
    <property type="reaction ID" value="UER00614"/>
</dbReference>
<keyword evidence="12 18" id="KW-0548">Nucleotidyltransferase</keyword>
<keyword evidence="8" id="KW-1003">Cell membrane</keyword>
<sequence>MKTRIKTASVMILALGLALWLDLYLVNLIIFCTILAFCISESLKIYSIDNKILVFLSVILFIIYAAFIDKNFVSIYKFMLFLLLVYSSFLVFKKSDDLKPLLPLIYPMTPILVMFGIYEILGIASLIFLILVVSLADSGAYFVGKAFGKHKFSLTSPNKTIEGTIGGAIISILGGLLYYTFFMDKEALPNPTISTIFIVFASIFGDLFESYLKRNAGVKDSGNLFPGHGGMLDRLDGYLFASIAMSICVEW</sequence>
<evidence type="ECO:0000256" key="9">
    <source>
        <dbReference type="ARBA" id="ARBA00022516"/>
    </source>
</evidence>
<evidence type="ECO:0000256" key="5">
    <source>
        <dbReference type="ARBA" id="ARBA00010185"/>
    </source>
</evidence>
<dbReference type="GO" id="GO:0016024">
    <property type="term" value="P:CDP-diacylglycerol biosynthetic process"/>
    <property type="evidence" value="ECO:0007669"/>
    <property type="project" value="UniProtKB-UniPathway"/>
</dbReference>
<dbReference type="PANTHER" id="PTHR46382">
    <property type="entry name" value="PHOSPHATIDATE CYTIDYLYLTRANSFERASE"/>
    <property type="match status" value="1"/>
</dbReference>
<keyword evidence="13 19" id="KW-1133">Transmembrane helix</keyword>
<evidence type="ECO:0000256" key="7">
    <source>
        <dbReference type="ARBA" id="ARBA00019373"/>
    </source>
</evidence>
<evidence type="ECO:0000256" key="13">
    <source>
        <dbReference type="ARBA" id="ARBA00022989"/>
    </source>
</evidence>
<evidence type="ECO:0000256" key="4">
    <source>
        <dbReference type="ARBA" id="ARBA00005189"/>
    </source>
</evidence>
<dbReference type="InterPro" id="IPR000374">
    <property type="entry name" value="PC_trans"/>
</dbReference>
<proteinExistence type="inferred from homology"/>
<feature type="transmembrane region" description="Helical" evidence="19">
    <location>
        <begin position="12"/>
        <end position="40"/>
    </location>
</feature>
<dbReference type="PANTHER" id="PTHR46382:SF1">
    <property type="entry name" value="PHOSPHATIDATE CYTIDYLYLTRANSFERASE"/>
    <property type="match status" value="1"/>
</dbReference>
<feature type="transmembrane region" description="Helical" evidence="19">
    <location>
        <begin position="52"/>
        <end position="68"/>
    </location>
</feature>
<keyword evidence="14" id="KW-0443">Lipid metabolism</keyword>
<evidence type="ECO:0000256" key="15">
    <source>
        <dbReference type="ARBA" id="ARBA00023136"/>
    </source>
</evidence>
<evidence type="ECO:0000256" key="10">
    <source>
        <dbReference type="ARBA" id="ARBA00022679"/>
    </source>
</evidence>
<protein>
    <recommendedName>
        <fullName evidence="7 18">Phosphatidate cytidylyltransferase</fullName>
        <ecNumber evidence="6 18">2.7.7.41</ecNumber>
    </recommendedName>
</protein>
<evidence type="ECO:0000256" key="1">
    <source>
        <dbReference type="ARBA" id="ARBA00001698"/>
    </source>
</evidence>
<keyword evidence="9" id="KW-0444">Lipid biosynthesis</keyword>
<dbReference type="GO" id="GO:0004605">
    <property type="term" value="F:phosphatidate cytidylyltransferase activity"/>
    <property type="evidence" value="ECO:0007669"/>
    <property type="project" value="UniProtKB-EC"/>
</dbReference>
<keyword evidence="21" id="KW-1185">Reference proteome</keyword>
<keyword evidence="10 18" id="KW-0808">Transferase</keyword>
<keyword evidence="15 19" id="KW-0472">Membrane</keyword>
<reference evidence="20 21" key="1">
    <citation type="submission" date="2019-09" db="EMBL/GenBank/DDBJ databases">
        <authorList>
            <person name="Silva M."/>
            <person name="Pereira G."/>
            <person name="Lopes-Da-Costa L."/>
            <person name="Silva E."/>
        </authorList>
    </citation>
    <scope>NUCLEOTIDE SEQUENCE [LARGE SCALE GENOMIC DNA]</scope>
    <source>
        <strain evidence="20 21">FMV-PI01</strain>
    </source>
</reference>
<keyword evidence="16" id="KW-0594">Phospholipid biosynthesis</keyword>
<keyword evidence="11 18" id="KW-0812">Transmembrane</keyword>
<dbReference type="Pfam" id="PF01148">
    <property type="entry name" value="CTP_transf_1"/>
    <property type="match status" value="1"/>
</dbReference>
<name>A0A6L5WIV1_9BACT</name>
<dbReference type="Proteomes" id="UP000476338">
    <property type="component" value="Unassembled WGS sequence"/>
</dbReference>
<gene>
    <name evidence="20" type="ORF">F1B92_01735</name>
</gene>
<dbReference type="RefSeq" id="WP_154570189.1">
    <property type="nucleotide sequence ID" value="NZ_VWSJ01000004.1"/>
</dbReference>
<evidence type="ECO:0000313" key="21">
    <source>
        <dbReference type="Proteomes" id="UP000476338"/>
    </source>
</evidence>
<comment type="catalytic activity">
    <reaction evidence="1 18">
        <text>a 1,2-diacyl-sn-glycero-3-phosphate + CTP + H(+) = a CDP-1,2-diacyl-sn-glycerol + diphosphate</text>
        <dbReference type="Rhea" id="RHEA:16229"/>
        <dbReference type="ChEBI" id="CHEBI:15378"/>
        <dbReference type="ChEBI" id="CHEBI:33019"/>
        <dbReference type="ChEBI" id="CHEBI:37563"/>
        <dbReference type="ChEBI" id="CHEBI:58332"/>
        <dbReference type="ChEBI" id="CHEBI:58608"/>
        <dbReference type="EC" id="2.7.7.41"/>
    </reaction>
</comment>
<keyword evidence="17" id="KW-1208">Phospholipid metabolism</keyword>
<feature type="transmembrane region" description="Helical" evidence="19">
    <location>
        <begin position="193"/>
        <end position="212"/>
    </location>
</feature>
<organism evidence="20 21">
    <name type="scientific">Campylobacter portucalensis</name>
    <dbReference type="NCBI Taxonomy" id="2608384"/>
    <lineage>
        <taxon>Bacteria</taxon>
        <taxon>Pseudomonadati</taxon>
        <taxon>Campylobacterota</taxon>
        <taxon>Epsilonproteobacteria</taxon>
        <taxon>Campylobacterales</taxon>
        <taxon>Campylobacteraceae</taxon>
        <taxon>Campylobacter</taxon>
    </lineage>
</organism>
<comment type="subcellular location">
    <subcellularLocation>
        <location evidence="2">Cell membrane</location>
        <topology evidence="2">Multi-pass membrane protein</topology>
    </subcellularLocation>
</comment>
<evidence type="ECO:0000256" key="8">
    <source>
        <dbReference type="ARBA" id="ARBA00022475"/>
    </source>
</evidence>
<evidence type="ECO:0000256" key="2">
    <source>
        <dbReference type="ARBA" id="ARBA00004651"/>
    </source>
</evidence>
<feature type="transmembrane region" description="Helical" evidence="19">
    <location>
        <begin position="74"/>
        <end position="92"/>
    </location>
</feature>
<feature type="transmembrane region" description="Helical" evidence="19">
    <location>
        <begin position="160"/>
        <end position="181"/>
    </location>
</feature>
<dbReference type="GO" id="GO:0005886">
    <property type="term" value="C:plasma membrane"/>
    <property type="evidence" value="ECO:0007669"/>
    <property type="project" value="UniProtKB-SubCell"/>
</dbReference>
<evidence type="ECO:0000256" key="16">
    <source>
        <dbReference type="ARBA" id="ARBA00023209"/>
    </source>
</evidence>
<evidence type="ECO:0000256" key="11">
    <source>
        <dbReference type="ARBA" id="ARBA00022692"/>
    </source>
</evidence>
<evidence type="ECO:0000256" key="12">
    <source>
        <dbReference type="ARBA" id="ARBA00022695"/>
    </source>
</evidence>
<evidence type="ECO:0000256" key="19">
    <source>
        <dbReference type="SAM" id="Phobius"/>
    </source>
</evidence>
<dbReference type="AlphaFoldDB" id="A0A6L5WIV1"/>
<comment type="pathway">
    <text evidence="3 18">Phospholipid metabolism; CDP-diacylglycerol biosynthesis; CDP-diacylglycerol from sn-glycerol 3-phosphate: step 3/3.</text>
</comment>
<evidence type="ECO:0000313" key="20">
    <source>
        <dbReference type="EMBL" id="MSN95925.1"/>
    </source>
</evidence>
<evidence type="ECO:0000256" key="3">
    <source>
        <dbReference type="ARBA" id="ARBA00005119"/>
    </source>
</evidence>
<accession>A0A6L5WIV1</accession>
<evidence type="ECO:0000256" key="18">
    <source>
        <dbReference type="RuleBase" id="RU003938"/>
    </source>
</evidence>
<reference evidence="20 21" key="2">
    <citation type="submission" date="2020-03" db="EMBL/GenBank/DDBJ databases">
        <title>Campylobacter portucalensis sp. nov., a new species of Campylobacter isolated from the reproductive tract of bulls.</title>
        <authorList>
            <person name="Silva M.F."/>
            <person name="Pereira G."/>
            <person name="Carneiro C."/>
            <person name="Hemphill A."/>
            <person name="Mateus L."/>
            <person name="Lopes-Da-Costa L."/>
            <person name="Silva E."/>
        </authorList>
    </citation>
    <scope>NUCLEOTIDE SEQUENCE [LARGE SCALE GENOMIC DNA]</scope>
    <source>
        <strain evidence="20 21">FMV-PI01</strain>
    </source>
</reference>
<dbReference type="EMBL" id="VWSJ01000004">
    <property type="protein sequence ID" value="MSN95925.1"/>
    <property type="molecule type" value="Genomic_DNA"/>
</dbReference>
<comment type="similarity">
    <text evidence="5 18">Belongs to the CDS family.</text>
</comment>